<keyword evidence="3" id="KW-0406">Ion transport</keyword>
<evidence type="ECO:0000313" key="4">
    <source>
        <dbReference type="EMBL" id="MCQ9209718.1"/>
    </source>
</evidence>
<keyword evidence="2" id="KW-0813">Transport</keyword>
<dbReference type="NCBIfam" id="NF002384">
    <property type="entry name" value="PRK01395.1"/>
    <property type="match status" value="1"/>
</dbReference>
<organism evidence="4 5">
    <name type="scientific">Granulicatella seriolae</name>
    <dbReference type="NCBI Taxonomy" id="2967226"/>
    <lineage>
        <taxon>Bacteria</taxon>
        <taxon>Bacillati</taxon>
        <taxon>Bacillota</taxon>
        <taxon>Bacilli</taxon>
        <taxon>Lactobacillales</taxon>
        <taxon>Carnobacteriaceae</taxon>
        <taxon>Granulicatella</taxon>
    </lineage>
</organism>
<reference evidence="4" key="3">
    <citation type="journal article" date="2023" name="Microbiol. Resour. Announc.">
        <title>Draft Genome Sequence of Granulicatella sp. Strain S8, Isolated from a Marine Fish, Seriola quinqueradiata.</title>
        <authorList>
            <person name="Lee M."/>
            <person name="Farooq A."/>
            <person name="Jeong J.B."/>
            <person name="Jung M.Y."/>
        </authorList>
    </citation>
    <scope>NUCLEOTIDE SEQUENCE</scope>
    <source>
        <strain evidence="4">S8</strain>
    </source>
</reference>
<accession>A0ABT1WNH9</accession>
<dbReference type="Gene3D" id="3.40.50.10580">
    <property type="entry name" value="ATPase, V1 complex, subunit F"/>
    <property type="match status" value="1"/>
</dbReference>
<dbReference type="InterPro" id="IPR008218">
    <property type="entry name" value="ATPase_V1-cplx_f_g_su"/>
</dbReference>
<evidence type="ECO:0000256" key="2">
    <source>
        <dbReference type="ARBA" id="ARBA00022448"/>
    </source>
</evidence>
<dbReference type="InterPro" id="IPR036906">
    <property type="entry name" value="ATPase_V1_fsu_sf"/>
</dbReference>
<sequence>MAHNIAVVGDKDSVLPFKLLGFDVFPTSDPAQARTIIDGLASQSYGIIYLTEAIAKEIPDTIKRYDAEISPAVILIPNHLGTLNIGKARIQENVEKAVGQNIL</sequence>
<dbReference type="EMBL" id="JANHNZ010000003">
    <property type="protein sequence ID" value="MCQ9209718.1"/>
    <property type="molecule type" value="Genomic_DNA"/>
</dbReference>
<evidence type="ECO:0000256" key="3">
    <source>
        <dbReference type="ARBA" id="ARBA00023065"/>
    </source>
</evidence>
<name>A0ABT1WNH9_9LACT</name>
<evidence type="ECO:0000256" key="1">
    <source>
        <dbReference type="ARBA" id="ARBA00010148"/>
    </source>
</evidence>
<dbReference type="RefSeq" id="WP_256944834.1">
    <property type="nucleotide sequence ID" value="NZ_JANHNZ010000003.1"/>
</dbReference>
<protein>
    <submittedName>
        <fullName evidence="4">V-type ATP synthase subunit F</fullName>
    </submittedName>
</protein>
<comment type="similarity">
    <text evidence="1">Belongs to the V-ATPase F subunit family.</text>
</comment>
<comment type="caution">
    <text evidence="4">The sequence shown here is derived from an EMBL/GenBank/DDBJ whole genome shotgun (WGS) entry which is preliminary data.</text>
</comment>
<reference evidence="4" key="1">
    <citation type="submission" date="2022-07" db="EMBL/GenBank/DDBJ databases">
        <authorList>
            <person name="Jung M.-Y."/>
            <person name="Lee M."/>
        </authorList>
    </citation>
    <scope>NUCLEOTIDE SEQUENCE</scope>
    <source>
        <strain evidence="4">S8</strain>
    </source>
</reference>
<keyword evidence="5" id="KW-1185">Reference proteome</keyword>
<proteinExistence type="inferred from homology"/>
<dbReference type="Proteomes" id="UP001059480">
    <property type="component" value="Unassembled WGS sequence"/>
</dbReference>
<evidence type="ECO:0000313" key="5">
    <source>
        <dbReference type="Proteomes" id="UP001059480"/>
    </source>
</evidence>
<dbReference type="Pfam" id="PF01990">
    <property type="entry name" value="ATP-synt_F"/>
    <property type="match status" value="1"/>
</dbReference>
<gene>
    <name evidence="4" type="ORF">NPA36_04060</name>
</gene>
<dbReference type="SUPFAM" id="SSF159468">
    <property type="entry name" value="AtpF-like"/>
    <property type="match status" value="1"/>
</dbReference>
<reference evidence="4" key="2">
    <citation type="journal article" date="2023" name="Curr. Microbiol.">
        <title>Granulicatella seriolae sp. nov., a Novel Facultative Anaerobe Isolated from Yellowtail Marine Fish.</title>
        <authorList>
            <person name="Lee M."/>
            <person name="Choi Y.J."/>
            <person name="Farooq A."/>
            <person name="Jeong J.B."/>
            <person name="Jung M.Y."/>
        </authorList>
    </citation>
    <scope>NUCLEOTIDE SEQUENCE</scope>
    <source>
        <strain evidence="4">S8</strain>
    </source>
</reference>